<feature type="transmembrane region" description="Helical" evidence="5">
    <location>
        <begin position="182"/>
        <end position="203"/>
    </location>
</feature>
<keyword evidence="3 5" id="KW-1133">Transmembrane helix</keyword>
<dbReference type="PROSITE" id="PS00216">
    <property type="entry name" value="SUGAR_TRANSPORT_1"/>
    <property type="match status" value="1"/>
</dbReference>
<feature type="transmembrane region" description="Helical" evidence="5">
    <location>
        <begin position="328"/>
        <end position="347"/>
    </location>
</feature>
<evidence type="ECO:0000259" key="6">
    <source>
        <dbReference type="PROSITE" id="PS50850"/>
    </source>
</evidence>
<dbReference type="OrthoDB" id="5141738at2759"/>
<evidence type="ECO:0000256" key="1">
    <source>
        <dbReference type="ARBA" id="ARBA00004141"/>
    </source>
</evidence>
<feature type="transmembrane region" description="Helical" evidence="5">
    <location>
        <begin position="359"/>
        <end position="380"/>
    </location>
</feature>
<dbReference type="GO" id="GO:0016020">
    <property type="term" value="C:membrane"/>
    <property type="evidence" value="ECO:0007669"/>
    <property type="project" value="UniProtKB-SubCell"/>
</dbReference>
<feature type="transmembrane region" description="Helical" evidence="5">
    <location>
        <begin position="387"/>
        <end position="406"/>
    </location>
</feature>
<dbReference type="InterPro" id="IPR036259">
    <property type="entry name" value="MFS_trans_sf"/>
</dbReference>
<comment type="caution">
    <text evidence="7">The sequence shown here is derived from an EMBL/GenBank/DDBJ whole genome shotgun (WGS) entry which is preliminary data.</text>
</comment>
<dbReference type="PROSITE" id="PS50850">
    <property type="entry name" value="MFS"/>
    <property type="match status" value="1"/>
</dbReference>
<feature type="transmembrane region" description="Helical" evidence="5">
    <location>
        <begin position="243"/>
        <end position="262"/>
    </location>
</feature>
<evidence type="ECO:0000256" key="4">
    <source>
        <dbReference type="ARBA" id="ARBA00023136"/>
    </source>
</evidence>
<dbReference type="Pfam" id="PF00083">
    <property type="entry name" value="Sugar_tr"/>
    <property type="match status" value="1"/>
</dbReference>
<keyword evidence="4 5" id="KW-0472">Membrane</keyword>
<feature type="transmembrane region" description="Helical" evidence="5">
    <location>
        <begin position="125"/>
        <end position="146"/>
    </location>
</feature>
<dbReference type="GO" id="GO:0022857">
    <property type="term" value="F:transmembrane transporter activity"/>
    <property type="evidence" value="ECO:0007669"/>
    <property type="project" value="InterPro"/>
</dbReference>
<dbReference type="SUPFAM" id="SSF103473">
    <property type="entry name" value="MFS general substrate transporter"/>
    <property type="match status" value="1"/>
</dbReference>
<feature type="transmembrane region" description="Helical" evidence="5">
    <location>
        <begin position="158"/>
        <end position="176"/>
    </location>
</feature>
<dbReference type="InterPro" id="IPR020846">
    <property type="entry name" value="MFS_dom"/>
</dbReference>
<dbReference type="Proteomes" id="UP000770661">
    <property type="component" value="Unassembled WGS sequence"/>
</dbReference>
<accession>A0A8J5CEE8</accession>
<dbReference type="EMBL" id="JACEEZ010023615">
    <property type="protein sequence ID" value="KAG0711091.1"/>
    <property type="molecule type" value="Genomic_DNA"/>
</dbReference>
<evidence type="ECO:0000256" key="2">
    <source>
        <dbReference type="ARBA" id="ARBA00022692"/>
    </source>
</evidence>
<dbReference type="CDD" id="cd17317">
    <property type="entry name" value="MFS_SLC22"/>
    <property type="match status" value="1"/>
</dbReference>
<evidence type="ECO:0000313" key="7">
    <source>
        <dbReference type="EMBL" id="KAG0711091.1"/>
    </source>
</evidence>
<evidence type="ECO:0000256" key="3">
    <source>
        <dbReference type="ARBA" id="ARBA00022989"/>
    </source>
</evidence>
<feature type="transmembrane region" description="Helical" evidence="5">
    <location>
        <begin position="27"/>
        <end position="48"/>
    </location>
</feature>
<reference evidence="7" key="1">
    <citation type="submission" date="2020-07" db="EMBL/GenBank/DDBJ databases">
        <title>The High-quality genome of the commercially important snow crab, Chionoecetes opilio.</title>
        <authorList>
            <person name="Jeong J.-H."/>
            <person name="Ryu S."/>
        </authorList>
    </citation>
    <scope>NUCLEOTIDE SEQUENCE</scope>
    <source>
        <strain evidence="7">MADBK_172401_WGS</strain>
        <tissue evidence="7">Digestive gland</tissue>
    </source>
</reference>
<feature type="transmembrane region" description="Helical" evidence="5">
    <location>
        <begin position="215"/>
        <end position="237"/>
    </location>
</feature>
<dbReference type="AlphaFoldDB" id="A0A8J5CEE8"/>
<name>A0A8J5CEE8_CHIOP</name>
<proteinExistence type="predicted"/>
<dbReference type="Gene3D" id="1.20.1250.20">
    <property type="entry name" value="MFS general substrate transporter like domains"/>
    <property type="match status" value="1"/>
</dbReference>
<dbReference type="InterPro" id="IPR005828">
    <property type="entry name" value="MFS_sugar_transport-like"/>
</dbReference>
<gene>
    <name evidence="7" type="primary">Orct_4</name>
    <name evidence="7" type="ORF">GWK47_021387</name>
</gene>
<evidence type="ECO:0000256" key="5">
    <source>
        <dbReference type="SAM" id="Phobius"/>
    </source>
</evidence>
<dbReference type="PANTHER" id="PTHR24064">
    <property type="entry name" value="SOLUTE CARRIER FAMILY 22 MEMBER"/>
    <property type="match status" value="1"/>
</dbReference>
<feature type="domain" description="Major facilitator superfamily (MFS) profile" evidence="6">
    <location>
        <begin position="27"/>
        <end position="465"/>
    </location>
</feature>
<dbReference type="InterPro" id="IPR005829">
    <property type="entry name" value="Sugar_transporter_CS"/>
</dbReference>
<feature type="transmembrane region" description="Helical" evidence="5">
    <location>
        <begin position="412"/>
        <end position="435"/>
    </location>
</feature>
<keyword evidence="2 5" id="KW-0812">Transmembrane</keyword>
<organism evidence="7 8">
    <name type="scientific">Chionoecetes opilio</name>
    <name type="common">Atlantic snow crab</name>
    <name type="synonym">Cancer opilio</name>
    <dbReference type="NCBI Taxonomy" id="41210"/>
    <lineage>
        <taxon>Eukaryota</taxon>
        <taxon>Metazoa</taxon>
        <taxon>Ecdysozoa</taxon>
        <taxon>Arthropoda</taxon>
        <taxon>Crustacea</taxon>
        <taxon>Multicrustacea</taxon>
        <taxon>Malacostraca</taxon>
        <taxon>Eumalacostraca</taxon>
        <taxon>Eucarida</taxon>
        <taxon>Decapoda</taxon>
        <taxon>Pleocyemata</taxon>
        <taxon>Brachyura</taxon>
        <taxon>Eubrachyura</taxon>
        <taxon>Majoidea</taxon>
        <taxon>Majidae</taxon>
        <taxon>Chionoecetes</taxon>
    </lineage>
</organism>
<protein>
    <submittedName>
        <fullName evidence="7">Organic cation transporter protein</fullName>
    </submittedName>
</protein>
<evidence type="ECO:0000313" key="8">
    <source>
        <dbReference type="Proteomes" id="UP000770661"/>
    </source>
</evidence>
<sequence>MTDRDRSQRDGGVFGSRGGFGKYQKRMFLLLFLPTVVVSMQKLAWVFLAPKVDHRCRMWWEEENATYPMDDELKKLSYPWDEKDNNYDQCRYFSHALSCGSAQVYDTSEFQTSAVIDYGLVCERAWLRATVQSLYMVGMLLGSYVLGDASDRFGRKPVFLSALVVMVVVGIGQVAIPHYGALLVLRLLLGASLQGIFLVAYVISMEMVGKRSRTVVGVLAHGFYTIGYFVAALLAWLISSWRWLQVAMTLPALLFIPYYWIIPESARWLIAKGRSQEAQVILMKAAKVNGQEITEDVLEAAVKNDTDNKGKAARGNFLDLFRQPRMRLTTLNIFFNWVVNSGVYYGLSLNTSNLGGDPYLNFVISAAVEVPALAMATLLLDRVGRRIPLSAFLGLGGLFLVATVFVPQGMSWLLITLAMCSKLCITASYAIIYVLTAEVFPTVVRNVGVGSSSMVARVGGAWHPT</sequence>
<comment type="subcellular location">
    <subcellularLocation>
        <location evidence="1">Membrane</location>
        <topology evidence="1">Multi-pass membrane protein</topology>
    </subcellularLocation>
</comment>
<keyword evidence="8" id="KW-1185">Reference proteome</keyword>